<comment type="subunit">
    <text evidence="9">Homodimer.</text>
</comment>
<name>A0A345DDX1_9BURK</name>
<evidence type="ECO:0000256" key="7">
    <source>
        <dbReference type="ARBA" id="ARBA00022898"/>
    </source>
</evidence>
<dbReference type="GO" id="GO:0030170">
    <property type="term" value="F:pyridoxal phosphate binding"/>
    <property type="evidence" value="ECO:0007669"/>
    <property type="project" value="UniProtKB-UniRule"/>
</dbReference>
<dbReference type="NCBIfam" id="NF004624">
    <property type="entry name" value="PRK05964.1"/>
    <property type="match status" value="1"/>
</dbReference>
<feature type="binding site" evidence="9">
    <location>
        <position position="301"/>
    </location>
    <ligand>
        <name>substrate</name>
    </ligand>
</feature>
<feature type="modified residue" description="N6-(pyridoxal phosphate)lysine" evidence="9">
    <location>
        <position position="267"/>
    </location>
</feature>
<dbReference type="GO" id="GO:0004015">
    <property type="term" value="F:adenosylmethionine-8-amino-7-oxononanoate transaminase activity"/>
    <property type="evidence" value="ECO:0007669"/>
    <property type="project" value="UniProtKB-UniRule"/>
</dbReference>
<dbReference type="InterPro" id="IPR005814">
    <property type="entry name" value="Aminotrans_3"/>
</dbReference>
<dbReference type="OrthoDB" id="3398487at2"/>
<feature type="binding site" evidence="9">
    <location>
        <position position="52"/>
    </location>
    <ligand>
        <name>substrate</name>
    </ligand>
</feature>
<comment type="similarity">
    <text evidence="9">Belongs to the class-III pyridoxal-phosphate-dependent aminotransferase family. BioA subfamily.</text>
</comment>
<dbReference type="NCBIfam" id="TIGR00508">
    <property type="entry name" value="bioA"/>
    <property type="match status" value="1"/>
</dbReference>
<evidence type="ECO:0000256" key="5">
    <source>
        <dbReference type="ARBA" id="ARBA00022691"/>
    </source>
</evidence>
<dbReference type="SUPFAM" id="SSF53383">
    <property type="entry name" value="PLP-dependent transferases"/>
    <property type="match status" value="1"/>
</dbReference>
<dbReference type="AlphaFoldDB" id="A0A345DDX1"/>
<dbReference type="InterPro" id="IPR015421">
    <property type="entry name" value="PyrdxlP-dep_Trfase_major"/>
</dbReference>
<feature type="binding site" evidence="9">
    <location>
        <position position="238"/>
    </location>
    <ligand>
        <name>pyridoxal 5'-phosphate</name>
        <dbReference type="ChEBI" id="CHEBI:597326"/>
    </ligand>
</feature>
<dbReference type="PANTHER" id="PTHR42684">
    <property type="entry name" value="ADENOSYLMETHIONINE-8-AMINO-7-OXONONANOATE AMINOTRANSFERASE"/>
    <property type="match status" value="1"/>
</dbReference>
<evidence type="ECO:0000256" key="2">
    <source>
        <dbReference type="ARBA" id="ARBA00005063"/>
    </source>
</evidence>
<evidence type="ECO:0000256" key="6">
    <source>
        <dbReference type="ARBA" id="ARBA00022756"/>
    </source>
</evidence>
<feature type="binding site" evidence="9">
    <location>
        <begin position="112"/>
        <end position="113"/>
    </location>
    <ligand>
        <name>pyridoxal 5'-phosphate</name>
        <dbReference type="ChEBI" id="CHEBI:597326"/>
    </ligand>
</feature>
<accession>A0A345DDX1</accession>
<comment type="catalytic activity">
    <reaction evidence="8 9">
        <text>(8S)-8-amino-7-oxononanoate + S-adenosyl-L-methionine = S-adenosyl-4-methylsulfanyl-2-oxobutanoate + (7R,8S)-7,8-diammoniononanoate</text>
        <dbReference type="Rhea" id="RHEA:16861"/>
        <dbReference type="ChEBI" id="CHEBI:16490"/>
        <dbReference type="ChEBI" id="CHEBI:59789"/>
        <dbReference type="ChEBI" id="CHEBI:149468"/>
        <dbReference type="ChEBI" id="CHEBI:149469"/>
        <dbReference type="EC" id="2.6.1.62"/>
    </reaction>
</comment>
<evidence type="ECO:0000256" key="8">
    <source>
        <dbReference type="ARBA" id="ARBA00048449"/>
    </source>
</evidence>
<keyword evidence="6 9" id="KW-0093">Biotin biosynthesis</keyword>
<dbReference type="InterPro" id="IPR015424">
    <property type="entry name" value="PyrdxlP-dep_Trfase"/>
</dbReference>
<dbReference type="HAMAP" id="MF_00834">
    <property type="entry name" value="BioA"/>
    <property type="match status" value="1"/>
</dbReference>
<organism evidence="10 11">
    <name type="scientific">Ephemeroptericola cinctiostellae</name>
    <dbReference type="NCBI Taxonomy" id="2268024"/>
    <lineage>
        <taxon>Bacteria</taxon>
        <taxon>Pseudomonadati</taxon>
        <taxon>Pseudomonadota</taxon>
        <taxon>Betaproteobacteria</taxon>
        <taxon>Burkholderiales</taxon>
        <taxon>Burkholderiaceae</taxon>
        <taxon>Ephemeroptericola</taxon>
    </lineage>
</organism>
<feature type="binding site" evidence="9">
    <location>
        <position position="144"/>
    </location>
    <ligand>
        <name>substrate</name>
    </ligand>
</feature>
<dbReference type="UniPathway" id="UPA00078">
    <property type="reaction ID" value="UER00160"/>
</dbReference>
<comment type="cofactor">
    <cofactor evidence="1 9">
        <name>pyridoxal 5'-phosphate</name>
        <dbReference type="ChEBI" id="CHEBI:597326"/>
    </cofactor>
</comment>
<keyword evidence="3 9" id="KW-0032">Aminotransferase</keyword>
<dbReference type="GO" id="GO:0005737">
    <property type="term" value="C:cytoplasm"/>
    <property type="evidence" value="ECO:0007669"/>
    <property type="project" value="UniProtKB-SubCell"/>
</dbReference>
<dbReference type="InterPro" id="IPR049704">
    <property type="entry name" value="Aminotrans_3_PPA_site"/>
</dbReference>
<dbReference type="Gene3D" id="3.90.1150.10">
    <property type="entry name" value="Aspartate Aminotransferase, domain 1"/>
    <property type="match status" value="1"/>
</dbReference>
<proteinExistence type="inferred from homology"/>
<evidence type="ECO:0000256" key="3">
    <source>
        <dbReference type="ARBA" id="ARBA00022576"/>
    </source>
</evidence>
<dbReference type="InterPro" id="IPR005815">
    <property type="entry name" value="BioA"/>
</dbReference>
<reference evidence="11" key="1">
    <citation type="submission" date="2018-07" db="EMBL/GenBank/DDBJ databases">
        <authorList>
            <person name="Kim H."/>
        </authorList>
    </citation>
    <scope>NUCLEOTIDE SEQUENCE [LARGE SCALE GENOMIC DNA]</scope>
    <source>
        <strain evidence="11">F02</strain>
    </source>
</reference>
<evidence type="ECO:0000313" key="11">
    <source>
        <dbReference type="Proteomes" id="UP000252182"/>
    </source>
</evidence>
<dbReference type="GO" id="GO:0004141">
    <property type="term" value="F:dethiobiotin synthase activity"/>
    <property type="evidence" value="ECO:0007669"/>
    <property type="project" value="TreeGrafter"/>
</dbReference>
<dbReference type="Pfam" id="PF00202">
    <property type="entry name" value="Aminotran_3"/>
    <property type="match status" value="1"/>
</dbReference>
<dbReference type="Proteomes" id="UP000252182">
    <property type="component" value="Chromosome"/>
</dbReference>
<comment type="pathway">
    <text evidence="2 9">Cofactor biosynthesis; biotin biosynthesis; 7,8-diaminononanoate from 8-amino-7-oxononanoate (SAM route): step 1/1.</text>
</comment>
<feature type="site" description="Participates in the substrate recognition with KAPA and in a stacking interaction with the adenine ring of SAM" evidence="9">
    <location>
        <position position="17"/>
    </location>
</feature>
<dbReference type="EMBL" id="CP031124">
    <property type="protein sequence ID" value="AXF86559.1"/>
    <property type="molecule type" value="Genomic_DNA"/>
</dbReference>
<dbReference type="CDD" id="cd00610">
    <property type="entry name" value="OAT_like"/>
    <property type="match status" value="1"/>
</dbReference>
<keyword evidence="7 9" id="KW-0663">Pyridoxal phosphate</keyword>
<evidence type="ECO:0000256" key="4">
    <source>
        <dbReference type="ARBA" id="ARBA00022679"/>
    </source>
</evidence>
<comment type="function">
    <text evidence="9">Catalyzes the transfer of the alpha-amino group from S-adenosyl-L-methionine (SAM) to 7-keto-8-aminopelargonic acid (KAPA) to form 7,8-diaminopelargonic acid (DAPA). It is the only aminotransferase known to utilize SAM as an amino donor.</text>
</comment>
<keyword evidence="9" id="KW-0963">Cytoplasm</keyword>
<evidence type="ECO:0000256" key="9">
    <source>
        <dbReference type="HAMAP-Rule" id="MF_00834"/>
    </source>
</evidence>
<dbReference type="RefSeq" id="WP_114563619.1">
    <property type="nucleotide sequence ID" value="NZ_CP031124.1"/>
</dbReference>
<evidence type="ECO:0000313" key="10">
    <source>
        <dbReference type="EMBL" id="AXF86559.1"/>
    </source>
</evidence>
<dbReference type="PANTHER" id="PTHR42684:SF3">
    <property type="entry name" value="ADENOSYLMETHIONINE-8-AMINO-7-OXONONANOATE AMINOTRANSFERASE"/>
    <property type="match status" value="1"/>
</dbReference>
<dbReference type="Gene3D" id="3.40.640.10">
    <property type="entry name" value="Type I PLP-dependent aspartate aminotransferase-like (Major domain)"/>
    <property type="match status" value="1"/>
</dbReference>
<dbReference type="PROSITE" id="PS00600">
    <property type="entry name" value="AA_TRANSFER_CLASS_3"/>
    <property type="match status" value="1"/>
</dbReference>
<comment type="subcellular location">
    <subcellularLocation>
        <location evidence="9">Cytoplasm</location>
    </subcellularLocation>
</comment>
<dbReference type="EC" id="2.6.1.62" evidence="9"/>
<feature type="binding site" evidence="9">
    <location>
        <position position="392"/>
    </location>
    <ligand>
        <name>substrate</name>
    </ligand>
</feature>
<keyword evidence="5 9" id="KW-0949">S-adenosyl-L-methionine</keyword>
<sequence>MNFSLSQRDQQHIWHPYTPMKLRPTAIGLVRGEGALLFDENGKSYIDAVSSWWVNLHGHAHPVIAEAIYAQATTLAHCMFAGLTHEPAVQLAEDLLAVLPNNMSKIFYSDNGSCATEIAIKMALQAFHNQGQSRRTIVALEGSYHGDTFGAMAASERGLFTAPFNDKLFDVAFIPVPTADQAQHSLDALIQILDQNDVAALIVEPLVQGAAGMQMHDARALDALFKAAHAHGAYVIADEVMTGFGRTGTLFACEQLSEAPDFMCLSKGLTGGTLPLAVTACTQRVYDAFYSDDLTHAFYHGHSYTANPIACAAAVASLKLLLTPESHAQREQLRCSHANFASHIANHPRIDNVRHCGTILAMTVRTVTGNTYLSSERDRIYHYFLERGILLRPIGNVLYLIPPYCITDAQLTHIYDTICTFLDQDSTADLAIV</sequence>
<dbReference type="GO" id="GO:0009102">
    <property type="term" value="P:biotin biosynthetic process"/>
    <property type="evidence" value="ECO:0007669"/>
    <property type="project" value="UniProtKB-UniRule"/>
</dbReference>
<feature type="binding site" evidence="9">
    <location>
        <position position="267"/>
    </location>
    <ligand>
        <name>substrate</name>
    </ligand>
</feature>
<protein>
    <recommendedName>
        <fullName evidence="9">Adenosylmethionine-8-amino-7-oxononanoate aminotransferase</fullName>
        <ecNumber evidence="9">2.6.1.62</ecNumber>
    </recommendedName>
    <alternativeName>
        <fullName evidence="9">7,8-diamino-pelargonic acid aminotransferase</fullName>
        <shortName evidence="9">DAPA AT</shortName>
        <shortName evidence="9">DAPA aminotransferase</shortName>
    </alternativeName>
    <alternativeName>
        <fullName evidence="9">7,8-diaminononanoate synthase</fullName>
        <shortName evidence="9">DANS</shortName>
    </alternativeName>
    <alternativeName>
        <fullName evidence="9">Diaminopelargonic acid synthase</fullName>
    </alternativeName>
</protein>
<keyword evidence="4 9" id="KW-0808">Transferase</keyword>
<gene>
    <name evidence="9 10" type="primary">bioA</name>
    <name evidence="10" type="ORF">DTO96_102314</name>
</gene>
<dbReference type="KEGG" id="hyf:DTO96_102314"/>
<keyword evidence="11" id="KW-1185">Reference proteome</keyword>
<feature type="binding site" evidence="9">
    <location>
        <begin position="302"/>
        <end position="303"/>
    </location>
    <ligand>
        <name>pyridoxal 5'-phosphate</name>
        <dbReference type="ChEBI" id="CHEBI:597326"/>
    </ligand>
</feature>
<dbReference type="InterPro" id="IPR015422">
    <property type="entry name" value="PyrdxlP-dep_Trfase_small"/>
</dbReference>
<evidence type="ECO:0000256" key="1">
    <source>
        <dbReference type="ARBA" id="ARBA00001933"/>
    </source>
</evidence>